<dbReference type="Proteomes" id="UP000654108">
    <property type="component" value="Unassembled WGS sequence"/>
</dbReference>
<keyword evidence="2" id="KW-1185">Reference proteome</keyword>
<gene>
    <name evidence="1" type="ORF">IC608_09065</name>
</gene>
<dbReference type="InterPro" id="IPR025332">
    <property type="entry name" value="DUF4238"/>
</dbReference>
<protein>
    <submittedName>
        <fullName evidence="1">DUF4238 domain-containing protein</fullName>
    </submittedName>
</protein>
<reference evidence="1" key="1">
    <citation type="submission" date="2020-09" db="EMBL/GenBank/DDBJ databases">
        <title>Genome seq and assembly of Devosia sp.</title>
        <authorList>
            <person name="Chhetri G."/>
        </authorList>
    </citation>
    <scope>NUCLEOTIDE SEQUENCE</scope>
    <source>
        <strain evidence="1">PTR5</strain>
    </source>
</reference>
<accession>A0A927IQH0</accession>
<evidence type="ECO:0000313" key="1">
    <source>
        <dbReference type="EMBL" id="MBD8065625.1"/>
    </source>
</evidence>
<dbReference type="AlphaFoldDB" id="A0A927IQH0"/>
<sequence>MRRWLFTTDKGQLRLPAYYWDSCANTLKMFPAGLDQIGAGDGLFAFQTDHPSGRDAIETTFFRDVDNSAARVVSRMLNEPGAGLSPQQKLEFSGFLFSLDARRPRNVSELIRLATEHYREGLNQDAEIVAQLAELGENAKPADVWERLSGHPMEDQALLSVQSMTMNKEMANNLVSWPWMVRRDLDALVLSDRPLIRHFAVNDPNTLWAIPLSPTVAWFGSPNVDLLRRLERLPPRRLVNMINVDSAHQCDRYVLSREPREKLGWLARRLKDPTRKTGPEIIDGLWRNSRNKDAT</sequence>
<name>A0A927IQH0_9HYPH</name>
<proteinExistence type="predicted"/>
<dbReference type="EMBL" id="JACYFU010000002">
    <property type="protein sequence ID" value="MBD8065625.1"/>
    <property type="molecule type" value="Genomic_DNA"/>
</dbReference>
<evidence type="ECO:0000313" key="2">
    <source>
        <dbReference type="Proteomes" id="UP000654108"/>
    </source>
</evidence>
<comment type="caution">
    <text evidence="1">The sequence shown here is derived from an EMBL/GenBank/DDBJ whole genome shotgun (WGS) entry which is preliminary data.</text>
</comment>
<dbReference type="Pfam" id="PF14022">
    <property type="entry name" value="DUF4238"/>
    <property type="match status" value="1"/>
</dbReference>
<organism evidence="1 2">
    <name type="scientific">Devosia oryzisoli</name>
    <dbReference type="NCBI Taxonomy" id="2774138"/>
    <lineage>
        <taxon>Bacteria</taxon>
        <taxon>Pseudomonadati</taxon>
        <taxon>Pseudomonadota</taxon>
        <taxon>Alphaproteobacteria</taxon>
        <taxon>Hyphomicrobiales</taxon>
        <taxon>Devosiaceae</taxon>
        <taxon>Devosia</taxon>
    </lineage>
</organism>